<comment type="similarity">
    <text evidence="1">Belongs to the SdhE FAD assembly factor family.</text>
</comment>
<dbReference type="EMBL" id="JBBLZC010000010">
    <property type="protein sequence ID" value="MEK0083778.1"/>
    <property type="molecule type" value="Genomic_DNA"/>
</dbReference>
<accession>A0ABU8XTR8</accession>
<comment type="caution">
    <text evidence="4">The sequence shown here is derived from an EMBL/GenBank/DDBJ whole genome shotgun (WGS) entry which is preliminary data.</text>
</comment>
<dbReference type="InterPro" id="IPR036714">
    <property type="entry name" value="SDH_sf"/>
</dbReference>
<evidence type="ECO:0000313" key="5">
    <source>
        <dbReference type="Proteomes" id="UP001375743"/>
    </source>
</evidence>
<dbReference type="SUPFAM" id="SSF109910">
    <property type="entry name" value="YgfY-like"/>
    <property type="match status" value="1"/>
</dbReference>
<dbReference type="InterPro" id="IPR005631">
    <property type="entry name" value="SDH"/>
</dbReference>
<dbReference type="RefSeq" id="WP_418159626.1">
    <property type="nucleotide sequence ID" value="NZ_JBBLZC010000010.1"/>
</dbReference>
<dbReference type="Proteomes" id="UP001375743">
    <property type="component" value="Unassembled WGS sequence"/>
</dbReference>
<dbReference type="Pfam" id="PF03937">
    <property type="entry name" value="Sdh5"/>
    <property type="match status" value="1"/>
</dbReference>
<sequence>MSETARDIRRKRLLHRSRYRGVKESDLLFGQFATTWLPLLDDAQLDRYEALLGEPDQDILAWIYGREPVPPQHDNDVFRMLRSFEPSV</sequence>
<evidence type="ECO:0000256" key="3">
    <source>
        <dbReference type="ARBA" id="ARBA00023186"/>
    </source>
</evidence>
<dbReference type="Gene3D" id="1.10.150.250">
    <property type="entry name" value="Flavinator of succinate dehydrogenase"/>
    <property type="match status" value="1"/>
</dbReference>
<keyword evidence="5" id="KW-1185">Reference proteome</keyword>
<dbReference type="PANTHER" id="PTHR12469">
    <property type="entry name" value="PROTEIN EMI5 HOMOLOG, MITOCHONDRIAL"/>
    <property type="match status" value="1"/>
</dbReference>
<reference evidence="4 5" key="1">
    <citation type="submission" date="2024-01" db="EMBL/GenBank/DDBJ databases">
        <title>Multi-omics insights into the function and evolution of sodium benzoate biodegradation pathways in Benzoatithermus flavus gen. nov., sp. nov. from hot spring.</title>
        <authorList>
            <person name="Hu C.-J."/>
            <person name="Li W.-J."/>
        </authorList>
    </citation>
    <scope>NUCLEOTIDE SEQUENCE [LARGE SCALE GENOMIC DNA]</scope>
    <source>
        <strain evidence="4 5">SYSU G07066</strain>
    </source>
</reference>
<keyword evidence="3" id="KW-0143">Chaperone</keyword>
<proteinExistence type="inferred from homology"/>
<dbReference type="PANTHER" id="PTHR12469:SF2">
    <property type="entry name" value="SUCCINATE DEHYDROGENASE ASSEMBLY FACTOR 2, MITOCHONDRIAL"/>
    <property type="match status" value="1"/>
</dbReference>
<evidence type="ECO:0000256" key="1">
    <source>
        <dbReference type="ARBA" id="ARBA00008571"/>
    </source>
</evidence>
<protein>
    <recommendedName>
        <fullName evidence="2">FAD assembly factor SdhE</fullName>
    </recommendedName>
</protein>
<name>A0ABU8XTR8_9PROT</name>
<evidence type="ECO:0000313" key="4">
    <source>
        <dbReference type="EMBL" id="MEK0083778.1"/>
    </source>
</evidence>
<organism evidence="4 5">
    <name type="scientific">Benzoatithermus flavus</name>
    <dbReference type="NCBI Taxonomy" id="3108223"/>
    <lineage>
        <taxon>Bacteria</taxon>
        <taxon>Pseudomonadati</taxon>
        <taxon>Pseudomonadota</taxon>
        <taxon>Alphaproteobacteria</taxon>
        <taxon>Geminicoccales</taxon>
        <taxon>Geminicoccaceae</taxon>
        <taxon>Benzoatithermus</taxon>
    </lineage>
</organism>
<gene>
    <name evidence="4" type="ORF">U1T56_11495</name>
</gene>
<evidence type="ECO:0000256" key="2">
    <source>
        <dbReference type="ARBA" id="ARBA00019418"/>
    </source>
</evidence>